<dbReference type="GeneID" id="25974683"/>
<evidence type="ECO:0000313" key="10">
    <source>
        <dbReference type="Proteomes" id="UP000007796"/>
    </source>
</evidence>
<proteinExistence type="inferred from homology"/>
<dbReference type="eggNOG" id="ENOG502QQ8Y">
    <property type="taxonomic scope" value="Eukaryota"/>
</dbReference>
<dbReference type="Pfam" id="PF02133">
    <property type="entry name" value="Transp_cyt_pur"/>
    <property type="match status" value="1"/>
</dbReference>
<comment type="subcellular location">
    <subcellularLocation>
        <location evidence="1">Membrane</location>
        <topology evidence="1">Multi-pass membrane protein</topology>
    </subcellularLocation>
</comment>
<dbReference type="STRING" id="655863.F0XAV3"/>
<feature type="transmembrane region" description="Helical" evidence="8">
    <location>
        <begin position="338"/>
        <end position="359"/>
    </location>
</feature>
<keyword evidence="6 7" id="KW-0472">Membrane</keyword>
<dbReference type="HOGENOM" id="CLU_026016_2_1_1"/>
<keyword evidence="5 8" id="KW-1133">Transmembrane helix</keyword>
<evidence type="ECO:0000313" key="9">
    <source>
        <dbReference type="EMBL" id="EFX05133.1"/>
    </source>
</evidence>
<dbReference type="Proteomes" id="UP000007796">
    <property type="component" value="Unassembled WGS sequence"/>
</dbReference>
<dbReference type="InterPro" id="IPR026030">
    <property type="entry name" value="Pur-cyt_permease_Fcy2/21/22"/>
</dbReference>
<dbReference type="PANTHER" id="PTHR31806:SF1">
    <property type="entry name" value="PURINE-CYTOSINE PERMEASE FCY2-RELATED"/>
    <property type="match status" value="1"/>
</dbReference>
<dbReference type="GO" id="GO:0005886">
    <property type="term" value="C:plasma membrane"/>
    <property type="evidence" value="ECO:0007669"/>
    <property type="project" value="TreeGrafter"/>
</dbReference>
<dbReference type="PANTHER" id="PTHR31806">
    <property type="entry name" value="PURINE-CYTOSINE PERMEASE FCY2-RELATED"/>
    <property type="match status" value="1"/>
</dbReference>
<evidence type="ECO:0000256" key="4">
    <source>
        <dbReference type="ARBA" id="ARBA00022692"/>
    </source>
</evidence>
<feature type="transmembrane region" description="Helical" evidence="8">
    <location>
        <begin position="403"/>
        <end position="425"/>
    </location>
</feature>
<feature type="transmembrane region" description="Helical" evidence="8">
    <location>
        <begin position="276"/>
        <end position="299"/>
    </location>
</feature>
<feature type="transmembrane region" description="Helical" evidence="8">
    <location>
        <begin position="487"/>
        <end position="504"/>
    </location>
</feature>
<feature type="transmembrane region" description="Helical" evidence="8">
    <location>
        <begin position="446"/>
        <end position="467"/>
    </location>
</feature>
<evidence type="ECO:0000256" key="7">
    <source>
        <dbReference type="PIRNR" id="PIRNR002744"/>
    </source>
</evidence>
<dbReference type="RefSeq" id="XP_014174615.1">
    <property type="nucleotide sequence ID" value="XM_014319140.1"/>
</dbReference>
<name>F0XAV3_GROCL</name>
<evidence type="ECO:0000256" key="1">
    <source>
        <dbReference type="ARBA" id="ARBA00004141"/>
    </source>
</evidence>
<dbReference type="EMBL" id="GL629747">
    <property type="protein sequence ID" value="EFX05133.1"/>
    <property type="molecule type" value="Genomic_DNA"/>
</dbReference>
<keyword evidence="4 8" id="KW-0812">Transmembrane</keyword>
<dbReference type="InParanoid" id="F0XAV3"/>
<dbReference type="GO" id="GO:0022857">
    <property type="term" value="F:transmembrane transporter activity"/>
    <property type="evidence" value="ECO:0007669"/>
    <property type="project" value="InterPro"/>
</dbReference>
<evidence type="ECO:0000256" key="8">
    <source>
        <dbReference type="SAM" id="Phobius"/>
    </source>
</evidence>
<sequence>MDLSYETKETAKFPSVDVEYQSGSIEAAEQGGGALGNVRRWIRSVGAEEFGIEPITKEMRTNQPAIDLCTIFLAANCNVTTLATGYLGPTSYGLGWWDSFLCVLFFNLVGVIPPVICATLGPKLGLRTMIIPRYSFGWWPVKVIAILNCINQIGWGIVSGITSGDVLYDVGSGRLPLAVAVLVVCLVGFAFGLLGYKILHIYDRYSWIVMLICFILLAGFGAKHFVNIPMGSGDTERSNVFAFGVSIIGYELAWLPVAADYGVYLQDTISPTKTGLWTLLGLLSSQVLIEWLGVAVGTLSQSTDSLFTDAYNNSGVGGLIGVIFKSYNSSGVTGFGKFIEVLIAFSTSAVISTNIYSLGLSVQVISGKLLVVPRFVWSLLGGCVLLACSIAGRNVLADVMTNFLSICTYWLTPFCTILLLEHFIWRRGYAYDLAAWDDRSRLPHGIAASVAFVVGTVLSLLCMNQVWWVGPIALGIGPAPYGTDISWLLAVGVCTLIYVPLRLWERKRWNL</sequence>
<keyword evidence="10" id="KW-1185">Reference proteome</keyword>
<evidence type="ECO:0000256" key="3">
    <source>
        <dbReference type="ARBA" id="ARBA00022448"/>
    </source>
</evidence>
<evidence type="ECO:0000256" key="6">
    <source>
        <dbReference type="ARBA" id="ARBA00023136"/>
    </source>
</evidence>
<gene>
    <name evidence="9" type="ORF">CMQ_1769</name>
</gene>
<accession>F0XAV3</accession>
<feature type="transmembrane region" description="Helical" evidence="8">
    <location>
        <begin position="177"/>
        <end position="196"/>
    </location>
</feature>
<evidence type="ECO:0000256" key="2">
    <source>
        <dbReference type="ARBA" id="ARBA00008974"/>
    </source>
</evidence>
<feature type="transmembrane region" description="Helical" evidence="8">
    <location>
        <begin position="94"/>
        <end position="116"/>
    </location>
</feature>
<reference evidence="9 10" key="1">
    <citation type="journal article" date="2011" name="Proc. Natl. Acad. Sci. U.S.A.">
        <title>Genome and transcriptome analyses of the mountain pine beetle-fungal symbiont Grosmannia clavigera, a lodgepole pine pathogen.</title>
        <authorList>
            <person name="DiGuistini S."/>
            <person name="Wang Y."/>
            <person name="Liao N.Y."/>
            <person name="Taylor G."/>
            <person name="Tanguay P."/>
            <person name="Feau N."/>
            <person name="Henrissat B."/>
            <person name="Chan S.K."/>
            <person name="Hesse-Orce U."/>
            <person name="Alamouti S.M."/>
            <person name="Tsui C.K.M."/>
            <person name="Docking R.T."/>
            <person name="Levasseur A."/>
            <person name="Haridas S."/>
            <person name="Robertson G."/>
            <person name="Birol I."/>
            <person name="Holt R.A."/>
            <person name="Marra M.A."/>
            <person name="Hamelin R.C."/>
            <person name="Hirst M."/>
            <person name="Jones S.J.M."/>
            <person name="Bohlmann J."/>
            <person name="Breuil C."/>
        </authorList>
    </citation>
    <scope>NUCLEOTIDE SEQUENCE [LARGE SCALE GENOMIC DNA]</scope>
    <source>
        <strain evidence="10">kw1407 / UAMH 11150</strain>
    </source>
</reference>
<evidence type="ECO:0000256" key="5">
    <source>
        <dbReference type="ARBA" id="ARBA00022989"/>
    </source>
</evidence>
<dbReference type="OrthoDB" id="5224856at2759"/>
<feature type="transmembrane region" description="Helical" evidence="8">
    <location>
        <begin position="371"/>
        <end position="391"/>
    </location>
</feature>
<protein>
    <submittedName>
        <fullName evidence="9">Purine-cytosine permease</fullName>
    </submittedName>
</protein>
<keyword evidence="3 7" id="KW-0813">Transport</keyword>
<comment type="similarity">
    <text evidence="2 7">Belongs to the purine-cytosine permease (2.A.39) family.</text>
</comment>
<dbReference type="Gene3D" id="1.10.4160.10">
    <property type="entry name" value="Hydantoin permease"/>
    <property type="match status" value="1"/>
</dbReference>
<feature type="transmembrane region" description="Helical" evidence="8">
    <location>
        <begin position="136"/>
        <end position="157"/>
    </location>
</feature>
<dbReference type="InterPro" id="IPR001248">
    <property type="entry name" value="Pur-cyt_permease"/>
</dbReference>
<organism evidence="10">
    <name type="scientific">Grosmannia clavigera (strain kw1407 / UAMH 11150)</name>
    <name type="common">Blue stain fungus</name>
    <name type="synonym">Graphiocladiella clavigera</name>
    <dbReference type="NCBI Taxonomy" id="655863"/>
    <lineage>
        <taxon>Eukaryota</taxon>
        <taxon>Fungi</taxon>
        <taxon>Dikarya</taxon>
        <taxon>Ascomycota</taxon>
        <taxon>Pezizomycotina</taxon>
        <taxon>Sordariomycetes</taxon>
        <taxon>Sordariomycetidae</taxon>
        <taxon>Ophiostomatales</taxon>
        <taxon>Ophiostomataceae</taxon>
        <taxon>Leptographium</taxon>
    </lineage>
</organism>
<feature type="transmembrane region" description="Helical" evidence="8">
    <location>
        <begin position="240"/>
        <end position="264"/>
    </location>
</feature>
<feature type="transmembrane region" description="Helical" evidence="8">
    <location>
        <begin position="208"/>
        <end position="228"/>
    </location>
</feature>
<dbReference type="AlphaFoldDB" id="F0XAV3"/>
<dbReference type="PIRSF" id="PIRSF002744">
    <property type="entry name" value="Pur-cyt_permease"/>
    <property type="match status" value="1"/>
</dbReference>
<feature type="transmembrane region" description="Helical" evidence="8">
    <location>
        <begin position="65"/>
        <end position="88"/>
    </location>
</feature>